<comment type="catalytic activity">
    <reaction evidence="8">
        <text>ATP + H2O = ADP + phosphate + H(+)</text>
        <dbReference type="Rhea" id="RHEA:13065"/>
        <dbReference type="ChEBI" id="CHEBI:15377"/>
        <dbReference type="ChEBI" id="CHEBI:15378"/>
        <dbReference type="ChEBI" id="CHEBI:30616"/>
        <dbReference type="ChEBI" id="CHEBI:43474"/>
        <dbReference type="ChEBI" id="CHEBI:456216"/>
        <dbReference type="EC" id="3.6.4.13"/>
    </reaction>
</comment>
<dbReference type="SMART" id="SM00487">
    <property type="entry name" value="DEXDc"/>
    <property type="match status" value="1"/>
</dbReference>
<gene>
    <name evidence="16" type="ORF">SAMN05216325_12542</name>
</gene>
<dbReference type="GO" id="GO:0003724">
    <property type="term" value="F:RNA helicase activity"/>
    <property type="evidence" value="ECO:0007669"/>
    <property type="project" value="UniProtKB-EC"/>
</dbReference>
<evidence type="ECO:0000256" key="12">
    <source>
        <dbReference type="SAM" id="MobiDB-lite"/>
    </source>
</evidence>
<dbReference type="CDD" id="cd18787">
    <property type="entry name" value="SF2_C_DEAD"/>
    <property type="match status" value="1"/>
</dbReference>
<keyword evidence="2" id="KW-0963">Cytoplasm</keyword>
<name>A0A1H8HQN5_9PROT</name>
<dbReference type="EMBL" id="FOCP01000025">
    <property type="protein sequence ID" value="SEN58275.1"/>
    <property type="molecule type" value="Genomic_DNA"/>
</dbReference>
<feature type="domain" description="Helicase ATP-binding" evidence="13">
    <location>
        <begin position="32"/>
        <end position="210"/>
    </location>
</feature>
<dbReference type="OrthoDB" id="5297934at2"/>
<dbReference type="GO" id="GO:0016787">
    <property type="term" value="F:hydrolase activity"/>
    <property type="evidence" value="ECO:0007669"/>
    <property type="project" value="UniProtKB-KW"/>
</dbReference>
<evidence type="ECO:0000313" key="17">
    <source>
        <dbReference type="Proteomes" id="UP000199459"/>
    </source>
</evidence>
<evidence type="ECO:0000256" key="4">
    <source>
        <dbReference type="ARBA" id="ARBA00022801"/>
    </source>
</evidence>
<sequence length="492" mass="54632">MLFEELGLSANILRAVAEEGYKSPTPIQEKAIPTVLEGKDVMGGAQTGTGKTAGFTLPMLQRLEAYANTSASPARHSLRALVLAPTRELAIQVFESIQNYSKYTGLRSALVYGGVNIDSQINIIRNGIEVLVATPGRLLDHIQQKNIALSKVEILILDEADRMLDMGFLPDIKKIVDYLPLKRQNLMFSATFSDEIKNLANQILNKPVLIEVAKGNSINDSITHVVYSTQTVSKSKLLIQLINEKKLSQVLIFNRTKTGADRLKKFLDKEGVSAAVIHGNKNQLQRTQAYNDFKQGAIQVLVATDVAARGLDIEELLCVINFELPNNPEDYIHRVGRTGRAGAKGYAISFVSPEEKKLLAGIEKLLQKKIKIEKLPELEKKPGKGTKVKEKPTISGKRDKKTKHNPAEKSNVRDSGENRAEVIYFNGEQVSHNNASKISENDDPLFTQPYNSNPDKTKSHSNLDERNLASKHRKRKFLTKPIPALFEPPVNK</sequence>
<dbReference type="PANTHER" id="PTHR47959:SF13">
    <property type="entry name" value="ATP-DEPENDENT RNA HELICASE RHLE"/>
    <property type="match status" value="1"/>
</dbReference>
<evidence type="ECO:0000256" key="11">
    <source>
        <dbReference type="RuleBase" id="RU000492"/>
    </source>
</evidence>
<comment type="similarity">
    <text evidence="7 11">Belongs to the DEAD box helicase family.</text>
</comment>
<proteinExistence type="inferred from homology"/>
<feature type="compositionally biased region" description="Basic and acidic residues" evidence="12">
    <location>
        <begin position="455"/>
        <end position="468"/>
    </location>
</feature>
<dbReference type="PROSITE" id="PS00039">
    <property type="entry name" value="DEAD_ATP_HELICASE"/>
    <property type="match status" value="1"/>
</dbReference>
<dbReference type="Gene3D" id="3.40.50.300">
    <property type="entry name" value="P-loop containing nucleotide triphosphate hydrolases"/>
    <property type="match status" value="2"/>
</dbReference>
<dbReference type="CDD" id="cd00268">
    <property type="entry name" value="DEADc"/>
    <property type="match status" value="1"/>
</dbReference>
<protein>
    <recommendedName>
        <fullName evidence="9">DEAD-box ATP-dependent RNA helicase RhpA</fullName>
        <ecNumber evidence="1">3.6.4.13</ecNumber>
    </recommendedName>
</protein>
<dbReference type="InterPro" id="IPR011545">
    <property type="entry name" value="DEAD/DEAH_box_helicase_dom"/>
</dbReference>
<evidence type="ECO:0000259" key="13">
    <source>
        <dbReference type="PROSITE" id="PS51192"/>
    </source>
</evidence>
<dbReference type="GO" id="GO:0042255">
    <property type="term" value="P:ribosome assembly"/>
    <property type="evidence" value="ECO:0007669"/>
    <property type="project" value="UniProtKB-ARBA"/>
</dbReference>
<dbReference type="SUPFAM" id="SSF52540">
    <property type="entry name" value="P-loop containing nucleoside triphosphate hydrolases"/>
    <property type="match status" value="1"/>
</dbReference>
<dbReference type="GO" id="GO:0003676">
    <property type="term" value="F:nucleic acid binding"/>
    <property type="evidence" value="ECO:0007669"/>
    <property type="project" value="InterPro"/>
</dbReference>
<feature type="short sequence motif" description="Q motif" evidence="10">
    <location>
        <begin position="1"/>
        <end position="29"/>
    </location>
</feature>
<keyword evidence="5 11" id="KW-0347">Helicase</keyword>
<accession>A0A1H8HQN5</accession>
<evidence type="ECO:0000256" key="1">
    <source>
        <dbReference type="ARBA" id="ARBA00012552"/>
    </source>
</evidence>
<feature type="compositionally biased region" description="Basic and acidic residues" evidence="12">
    <location>
        <begin position="381"/>
        <end position="392"/>
    </location>
</feature>
<dbReference type="PROSITE" id="PS51195">
    <property type="entry name" value="Q_MOTIF"/>
    <property type="match status" value="1"/>
</dbReference>
<dbReference type="InterPro" id="IPR044742">
    <property type="entry name" value="DEAD/DEAH_RhlB"/>
</dbReference>
<feature type="compositionally biased region" description="Basic residues" evidence="12">
    <location>
        <begin position="469"/>
        <end position="478"/>
    </location>
</feature>
<organism evidence="16 17">
    <name type="scientific">Nitrosomonas marina</name>
    <dbReference type="NCBI Taxonomy" id="917"/>
    <lineage>
        <taxon>Bacteria</taxon>
        <taxon>Pseudomonadati</taxon>
        <taxon>Pseudomonadota</taxon>
        <taxon>Betaproteobacteria</taxon>
        <taxon>Nitrosomonadales</taxon>
        <taxon>Nitrosomonadaceae</taxon>
        <taxon>Nitrosomonas</taxon>
    </lineage>
</organism>
<feature type="region of interest" description="Disordered" evidence="12">
    <location>
        <begin position="381"/>
        <end position="492"/>
    </location>
</feature>
<dbReference type="GO" id="GO:0005524">
    <property type="term" value="F:ATP binding"/>
    <property type="evidence" value="ECO:0007669"/>
    <property type="project" value="UniProtKB-KW"/>
</dbReference>
<dbReference type="FunFam" id="3.40.50.300:FF:000108">
    <property type="entry name" value="ATP-dependent RNA helicase RhlE"/>
    <property type="match status" value="1"/>
</dbReference>
<feature type="domain" description="DEAD-box RNA helicase Q" evidence="15">
    <location>
        <begin position="1"/>
        <end position="29"/>
    </location>
</feature>
<evidence type="ECO:0000256" key="9">
    <source>
        <dbReference type="ARBA" id="ARBA00074363"/>
    </source>
</evidence>
<evidence type="ECO:0000256" key="5">
    <source>
        <dbReference type="ARBA" id="ARBA00022806"/>
    </source>
</evidence>
<evidence type="ECO:0000256" key="7">
    <source>
        <dbReference type="ARBA" id="ARBA00038437"/>
    </source>
</evidence>
<keyword evidence="3 11" id="KW-0547">Nucleotide-binding</keyword>
<dbReference type="InterPro" id="IPR014014">
    <property type="entry name" value="RNA_helicase_DEAD_Q_motif"/>
</dbReference>
<keyword evidence="4 11" id="KW-0378">Hydrolase</keyword>
<dbReference type="SMART" id="SM00490">
    <property type="entry name" value="HELICc"/>
    <property type="match status" value="1"/>
</dbReference>
<evidence type="ECO:0000259" key="14">
    <source>
        <dbReference type="PROSITE" id="PS51194"/>
    </source>
</evidence>
<dbReference type="InterPro" id="IPR050079">
    <property type="entry name" value="DEAD_box_RNA_helicase"/>
</dbReference>
<feature type="domain" description="Helicase C-terminal" evidence="14">
    <location>
        <begin position="237"/>
        <end position="383"/>
    </location>
</feature>
<dbReference type="Proteomes" id="UP000199459">
    <property type="component" value="Unassembled WGS sequence"/>
</dbReference>
<dbReference type="STRING" id="917.SAMN05216326_13034"/>
<dbReference type="PROSITE" id="PS51194">
    <property type="entry name" value="HELICASE_CTER"/>
    <property type="match status" value="1"/>
</dbReference>
<evidence type="ECO:0000256" key="3">
    <source>
        <dbReference type="ARBA" id="ARBA00022741"/>
    </source>
</evidence>
<dbReference type="InterPro" id="IPR014001">
    <property type="entry name" value="Helicase_ATP-bd"/>
</dbReference>
<evidence type="ECO:0000256" key="6">
    <source>
        <dbReference type="ARBA" id="ARBA00022840"/>
    </source>
</evidence>
<dbReference type="PROSITE" id="PS51192">
    <property type="entry name" value="HELICASE_ATP_BIND_1"/>
    <property type="match status" value="1"/>
</dbReference>
<keyword evidence="6 11" id="KW-0067">ATP-binding</keyword>
<evidence type="ECO:0000259" key="15">
    <source>
        <dbReference type="PROSITE" id="PS51195"/>
    </source>
</evidence>
<dbReference type="PANTHER" id="PTHR47959">
    <property type="entry name" value="ATP-DEPENDENT RNA HELICASE RHLE-RELATED"/>
    <property type="match status" value="1"/>
</dbReference>
<dbReference type="Pfam" id="PF00271">
    <property type="entry name" value="Helicase_C"/>
    <property type="match status" value="1"/>
</dbReference>
<dbReference type="GO" id="GO:0005829">
    <property type="term" value="C:cytosol"/>
    <property type="evidence" value="ECO:0007669"/>
    <property type="project" value="TreeGrafter"/>
</dbReference>
<feature type="compositionally biased region" description="Polar residues" evidence="12">
    <location>
        <begin position="428"/>
        <end position="438"/>
    </location>
</feature>
<dbReference type="Pfam" id="PF00270">
    <property type="entry name" value="DEAD"/>
    <property type="match status" value="1"/>
</dbReference>
<reference evidence="16 17" key="1">
    <citation type="submission" date="2016-10" db="EMBL/GenBank/DDBJ databases">
        <authorList>
            <person name="de Groot N.N."/>
        </authorList>
    </citation>
    <scope>NUCLEOTIDE SEQUENCE [LARGE SCALE GENOMIC DNA]</scope>
    <source>
        <strain evidence="16 17">Nm22</strain>
    </source>
</reference>
<evidence type="ECO:0000313" key="16">
    <source>
        <dbReference type="EMBL" id="SEN58275.1"/>
    </source>
</evidence>
<dbReference type="InterPro" id="IPR000629">
    <property type="entry name" value="RNA-helicase_DEAD-box_CS"/>
</dbReference>
<dbReference type="GO" id="GO:0009266">
    <property type="term" value="P:response to temperature stimulus"/>
    <property type="evidence" value="ECO:0007669"/>
    <property type="project" value="UniProtKB-ARBA"/>
</dbReference>
<evidence type="ECO:0000256" key="2">
    <source>
        <dbReference type="ARBA" id="ARBA00022490"/>
    </source>
</evidence>
<dbReference type="RefSeq" id="WP_090634191.1">
    <property type="nucleotide sequence ID" value="NZ_FOCP01000025.1"/>
</dbReference>
<dbReference type="EC" id="3.6.4.13" evidence="1"/>
<dbReference type="AlphaFoldDB" id="A0A1H8HQN5"/>
<evidence type="ECO:0000256" key="8">
    <source>
        <dbReference type="ARBA" id="ARBA00047984"/>
    </source>
</evidence>
<dbReference type="InterPro" id="IPR027417">
    <property type="entry name" value="P-loop_NTPase"/>
</dbReference>
<dbReference type="InterPro" id="IPR001650">
    <property type="entry name" value="Helicase_C-like"/>
</dbReference>
<evidence type="ECO:0000256" key="10">
    <source>
        <dbReference type="PROSITE-ProRule" id="PRU00552"/>
    </source>
</evidence>
<feature type="compositionally biased region" description="Basic and acidic residues" evidence="12">
    <location>
        <begin position="405"/>
        <end position="420"/>
    </location>
</feature>